<evidence type="ECO:0000313" key="2">
    <source>
        <dbReference type="EMBL" id="NHO34338.1"/>
    </source>
</evidence>
<evidence type="ECO:0000259" key="1">
    <source>
        <dbReference type="Pfam" id="PF04326"/>
    </source>
</evidence>
<gene>
    <name evidence="2" type="ORF">GOB84_17820</name>
</gene>
<accession>A0ABX0KGX0</accession>
<dbReference type="Pfam" id="PF04326">
    <property type="entry name" value="SLFN_AlbA_2"/>
    <property type="match status" value="1"/>
</dbReference>
<name>A0ABX0KGX0_9PROT</name>
<dbReference type="InterPro" id="IPR038461">
    <property type="entry name" value="Schlafen_AlbA_2_dom_sf"/>
</dbReference>
<dbReference type="Gene3D" id="3.30.950.30">
    <property type="entry name" value="Schlafen, AAA domain"/>
    <property type="match status" value="1"/>
</dbReference>
<sequence length="94" mass="10453">MLTRALNEITIAELQSLIDNQIPESRRLEYKRDLWPRNKEGNKEFLKDISAFANSQGGDLIVGIEEVEGQPNALVGVEVNDTGAETLALVSDRK</sequence>
<comment type="caution">
    <text evidence="2">The sequence shown here is derived from an EMBL/GenBank/DDBJ whole genome shotgun (WGS) entry which is preliminary data.</text>
</comment>
<keyword evidence="3" id="KW-1185">Reference proteome</keyword>
<dbReference type="InterPro" id="IPR007421">
    <property type="entry name" value="Schlafen_AlbA_2_dom"/>
</dbReference>
<feature type="domain" description="Schlafen AlbA-2" evidence="1">
    <location>
        <begin position="24"/>
        <end position="82"/>
    </location>
</feature>
<dbReference type="Proteomes" id="UP000615326">
    <property type="component" value="Unassembled WGS sequence"/>
</dbReference>
<reference evidence="2 3" key="1">
    <citation type="journal article" date="2020" name="Int. J. Syst. Evol. Microbiol.">
        <title>Novel acetic acid bacteria from cider fermentations: Acetobacter conturbans sp. nov. and Acetobacter fallax sp. nov.</title>
        <authorList>
            <person name="Sombolestani A.S."/>
            <person name="Cleenwerck I."/>
            <person name="Cnockaert M."/>
            <person name="Borremans W."/>
            <person name="Wieme A.D."/>
            <person name="De Vuyst L."/>
            <person name="Vandamme P."/>
        </authorList>
    </citation>
    <scope>NUCLEOTIDE SEQUENCE [LARGE SCALE GENOMIC DNA]</scope>
    <source>
        <strain evidence="2 3">LMG 1637</strain>
    </source>
</reference>
<dbReference type="EMBL" id="WOSW01000076">
    <property type="protein sequence ID" value="NHO34338.1"/>
    <property type="molecule type" value="Genomic_DNA"/>
</dbReference>
<protein>
    <recommendedName>
        <fullName evidence="1">Schlafen AlbA-2 domain-containing protein</fullName>
    </recommendedName>
</protein>
<organism evidence="2 3">
    <name type="scientific">Acetobacter fallax</name>
    <dbReference type="NCBI Taxonomy" id="1737473"/>
    <lineage>
        <taxon>Bacteria</taxon>
        <taxon>Pseudomonadati</taxon>
        <taxon>Pseudomonadota</taxon>
        <taxon>Alphaproteobacteria</taxon>
        <taxon>Acetobacterales</taxon>
        <taxon>Acetobacteraceae</taxon>
        <taxon>Acetobacter</taxon>
    </lineage>
</organism>
<proteinExistence type="predicted"/>
<dbReference type="RefSeq" id="WP_173578748.1">
    <property type="nucleotide sequence ID" value="NZ_WOSW01000076.1"/>
</dbReference>
<evidence type="ECO:0000313" key="3">
    <source>
        <dbReference type="Proteomes" id="UP000615326"/>
    </source>
</evidence>